<dbReference type="Gene3D" id="1.10.357.50">
    <property type="match status" value="1"/>
</dbReference>
<evidence type="ECO:0000256" key="5">
    <source>
        <dbReference type="ARBA" id="ARBA00022483"/>
    </source>
</evidence>
<feature type="domain" description="MHD2" evidence="11">
    <location>
        <begin position="927"/>
        <end position="1036"/>
    </location>
</feature>
<dbReference type="Gene3D" id="2.60.40.150">
    <property type="entry name" value="C2 domain"/>
    <property type="match status" value="2"/>
</dbReference>
<feature type="region of interest" description="Disordered" evidence="8">
    <location>
        <begin position="236"/>
        <end position="255"/>
    </location>
</feature>
<comment type="subcellular location">
    <subcellularLocation>
        <location evidence="2">Cytoplasm</location>
    </subcellularLocation>
    <subcellularLocation>
        <location evidence="3">Late endosome</location>
    </subcellularLocation>
    <subcellularLocation>
        <location evidence="1">Recycling endosome</location>
    </subcellularLocation>
</comment>
<proteinExistence type="inferred from homology"/>
<comment type="caution">
    <text evidence="12">The sequence shown here is derived from an EMBL/GenBank/DDBJ whole genome shotgun (WGS) entry which is preliminary data.</text>
</comment>
<dbReference type="InterPro" id="IPR052095">
    <property type="entry name" value="UNC-13_domain"/>
</dbReference>
<evidence type="ECO:0000259" key="10">
    <source>
        <dbReference type="PROSITE" id="PS51258"/>
    </source>
</evidence>
<keyword evidence="13" id="KW-1185">Reference proteome</keyword>
<feature type="region of interest" description="Disordered" evidence="8">
    <location>
        <begin position="175"/>
        <end position="230"/>
    </location>
</feature>
<dbReference type="Proteomes" id="UP001487740">
    <property type="component" value="Unassembled WGS sequence"/>
</dbReference>
<feature type="domain" description="C2" evidence="9">
    <location>
        <begin position="117"/>
        <end position="366"/>
    </location>
</feature>
<dbReference type="Pfam" id="PF06292">
    <property type="entry name" value="MUN"/>
    <property type="match status" value="1"/>
</dbReference>
<dbReference type="InterPro" id="IPR014770">
    <property type="entry name" value="Munc13_1"/>
</dbReference>
<evidence type="ECO:0000256" key="2">
    <source>
        <dbReference type="ARBA" id="ARBA00004496"/>
    </source>
</evidence>
<evidence type="ECO:0000259" key="11">
    <source>
        <dbReference type="PROSITE" id="PS51259"/>
    </source>
</evidence>
<comment type="similarity">
    <text evidence="4">Belongs to the unc-13 family.</text>
</comment>
<dbReference type="SUPFAM" id="SSF49562">
    <property type="entry name" value="C2 domain (Calcium/lipid-binding domain, CaLB)"/>
    <property type="match status" value="2"/>
</dbReference>
<dbReference type="GO" id="GO:0005770">
    <property type="term" value="C:late endosome"/>
    <property type="evidence" value="ECO:0007669"/>
    <property type="project" value="UniProtKB-SubCell"/>
</dbReference>
<evidence type="ECO:0000313" key="12">
    <source>
        <dbReference type="EMBL" id="KAK8381151.1"/>
    </source>
</evidence>
<dbReference type="PROSITE" id="PS50004">
    <property type="entry name" value="C2"/>
    <property type="match status" value="2"/>
</dbReference>
<dbReference type="InterPro" id="IPR014772">
    <property type="entry name" value="Munc13_dom-2"/>
</dbReference>
<dbReference type="PROSITE" id="PS51258">
    <property type="entry name" value="MHD1"/>
    <property type="match status" value="1"/>
</dbReference>
<name>A0AAW0T164_SCYPA</name>
<dbReference type="PANTHER" id="PTHR45999:SF4">
    <property type="entry name" value="UNC-13-4A, ISOFORM B"/>
    <property type="match status" value="1"/>
</dbReference>
<dbReference type="AlphaFoldDB" id="A0AAW0T164"/>
<feature type="compositionally biased region" description="Basic and acidic residues" evidence="8">
    <location>
        <begin position="243"/>
        <end position="255"/>
    </location>
</feature>
<feature type="domain" description="MHD1" evidence="10">
    <location>
        <begin position="694"/>
        <end position="815"/>
    </location>
</feature>
<gene>
    <name evidence="12" type="ORF">O3P69_008193</name>
</gene>
<evidence type="ECO:0000256" key="8">
    <source>
        <dbReference type="SAM" id="MobiDB-lite"/>
    </source>
</evidence>
<accession>A0AAW0T164</accession>
<protein>
    <recommendedName>
        <fullName evidence="14">BAI1-associated protein 3</fullName>
    </recommendedName>
</protein>
<dbReference type="GO" id="GO:0099503">
    <property type="term" value="C:secretory vesicle"/>
    <property type="evidence" value="ECO:0007669"/>
    <property type="project" value="TreeGrafter"/>
</dbReference>
<dbReference type="CDD" id="cd08676">
    <property type="entry name" value="C2A_Munc13-like"/>
    <property type="match status" value="1"/>
</dbReference>
<evidence type="ECO:0000256" key="6">
    <source>
        <dbReference type="ARBA" id="ARBA00022490"/>
    </source>
</evidence>
<dbReference type="InterPro" id="IPR010439">
    <property type="entry name" value="MUN_dom"/>
</dbReference>
<dbReference type="GO" id="GO:0006887">
    <property type="term" value="P:exocytosis"/>
    <property type="evidence" value="ECO:0007669"/>
    <property type="project" value="UniProtKB-KW"/>
</dbReference>
<dbReference type="PROSITE" id="PS51259">
    <property type="entry name" value="MHD2"/>
    <property type="match status" value="1"/>
</dbReference>
<evidence type="ECO:0000256" key="1">
    <source>
        <dbReference type="ARBA" id="ARBA00004172"/>
    </source>
</evidence>
<dbReference type="SMART" id="SM00239">
    <property type="entry name" value="C2"/>
    <property type="match status" value="2"/>
</dbReference>
<keyword evidence="7" id="KW-0967">Endosome</keyword>
<evidence type="ECO:0000256" key="3">
    <source>
        <dbReference type="ARBA" id="ARBA00004603"/>
    </source>
</evidence>
<dbReference type="GO" id="GO:0055037">
    <property type="term" value="C:recycling endosome"/>
    <property type="evidence" value="ECO:0007669"/>
    <property type="project" value="UniProtKB-SubCell"/>
</dbReference>
<evidence type="ECO:0008006" key="14">
    <source>
        <dbReference type="Google" id="ProtNLM"/>
    </source>
</evidence>
<dbReference type="PANTHER" id="PTHR45999">
    <property type="entry name" value="UNC-13-4A, ISOFORM B"/>
    <property type="match status" value="1"/>
</dbReference>
<sequence length="1225" mass="139115">MSSTVMYSYNGYYKKSVFMTFPLVSEVDGAWLEQFTSLGWRHSEALRTLKAQGRQGSRDTAPEILASLKKNEFRLSKSESESLYVEVLYTVFHKIGVQQHIGEDLTKYAQAAFHTEPHDHLRLQAVAQEEKPPILVLNLVVVEAENLEAKDPNGFSDPYCMLGIQPAVQVGLPGSPRDVYNLAQGSPPPDSPRNRHFSGGSRSSVEVEADSDGDKSSSCESPKSLAKESLRKHHSFRLSFKRRPTEPKREKLEHRDSLSNAIPAKIIRATSVKPHTLNPRWNEKFRLDIDDISLDILHLDIWDHDDESSVFEVVSKLNEVKGVKGLGRFFKQIAQSARQGGGQDDFLGCVNVALQDIPSTGVDKWYPLEGRSHRSNIQGQINLKMWLSTREDRGRSEEEVWAEVREHDQIITIFLLHELNKFKENTVTWDGELSTAAQTILHQHAIQGDLTQLQQAMCRWMAVSRTHSSRPLDPRVLHRYLLALHDLWDTETLSKEEEEILADSYTGFLEHSMTEVRRHREVFPMPSKTHAIRLEALLKCLSLLAESRSYWKVCPFHKEVRGDVMAALKRGAVEWYAQARLRYDRHREASLATGGDVALESLAKLALHLTLDLQAGADYYDHAFSSTSLKIPYVAINYKIFEKLLSEDALKVLTVIQVDEDIENEIWQMCALLRDLELNKETPYYNPHCSTSPFLLYLALAEFSKFQEHVAASERHALLLGSVWGHFLPAVSRWVDVTAFRVFYRIRVAILTDRVANTGEPVQYTTSAVDTTSCFYHVKTFWRHLAWPDLGTSYSLVVKMVETMSGAADYYVHLLQQRLNTLATDTTDMERAQQLCITVNNMEHVRHSLTLLQEELQLDLLTQQLDAQEGQGGTTYSDHIASLLLEALTNLDARIANSMSPVAEQISVELQKDVFHLAWSPDSLPAEEAVRPLLERLFASLSTYSAALLKNNLDRLLYLLWLAVLNALQDQIGKDTEEKQVTFFVRLYDALELLRAFFSAHGRGLDDNSLAGPEYITLERQLRLHKTTTETLIETYHMERLMEQERVETQEYGSLFVRAYFNHDSLCVEVLQAKNVIPLDPNGFSDPFVVIELLPRRLFPGAAQQQTNVHKKTLHPLFDECFEFPASLESCQAEGAMILFTLMDHDVITCNDFGGEAFLSLNTISGVVASSSSVDNFHGLKPIELSLMFQKDPDNSILKVLETRTSDKVAMEFVKKQKERIARPT</sequence>
<feature type="domain" description="C2" evidence="9">
    <location>
        <begin position="1047"/>
        <end position="1178"/>
    </location>
</feature>
<dbReference type="Pfam" id="PF00168">
    <property type="entry name" value="C2"/>
    <property type="match status" value="3"/>
</dbReference>
<keyword evidence="5" id="KW-0268">Exocytosis</keyword>
<evidence type="ECO:0000256" key="7">
    <source>
        <dbReference type="ARBA" id="ARBA00022753"/>
    </source>
</evidence>
<evidence type="ECO:0000313" key="13">
    <source>
        <dbReference type="Proteomes" id="UP001487740"/>
    </source>
</evidence>
<dbReference type="InterPro" id="IPR035892">
    <property type="entry name" value="C2_domain_sf"/>
</dbReference>
<dbReference type="InterPro" id="IPR000008">
    <property type="entry name" value="C2_dom"/>
</dbReference>
<organism evidence="12 13">
    <name type="scientific">Scylla paramamosain</name>
    <name type="common">Mud crab</name>
    <dbReference type="NCBI Taxonomy" id="85552"/>
    <lineage>
        <taxon>Eukaryota</taxon>
        <taxon>Metazoa</taxon>
        <taxon>Ecdysozoa</taxon>
        <taxon>Arthropoda</taxon>
        <taxon>Crustacea</taxon>
        <taxon>Multicrustacea</taxon>
        <taxon>Malacostraca</taxon>
        <taxon>Eumalacostraca</taxon>
        <taxon>Eucarida</taxon>
        <taxon>Decapoda</taxon>
        <taxon>Pleocyemata</taxon>
        <taxon>Brachyura</taxon>
        <taxon>Eubrachyura</taxon>
        <taxon>Portunoidea</taxon>
        <taxon>Portunidae</taxon>
        <taxon>Portuninae</taxon>
        <taxon>Scylla</taxon>
    </lineage>
</organism>
<dbReference type="CDD" id="cd04009">
    <property type="entry name" value="C2B_Munc13-like"/>
    <property type="match status" value="1"/>
</dbReference>
<reference evidence="12 13" key="1">
    <citation type="submission" date="2023-03" db="EMBL/GenBank/DDBJ databases">
        <title>High-quality genome of Scylla paramamosain provides insights in environmental adaptation.</title>
        <authorList>
            <person name="Zhang L."/>
        </authorList>
    </citation>
    <scope>NUCLEOTIDE SEQUENCE [LARGE SCALE GENOMIC DNA]</scope>
    <source>
        <strain evidence="12">LZ_2023a</strain>
        <tissue evidence="12">Muscle</tissue>
    </source>
</reference>
<evidence type="ECO:0000256" key="4">
    <source>
        <dbReference type="ARBA" id="ARBA00005823"/>
    </source>
</evidence>
<dbReference type="EMBL" id="JARAKH010000041">
    <property type="protein sequence ID" value="KAK8381151.1"/>
    <property type="molecule type" value="Genomic_DNA"/>
</dbReference>
<evidence type="ECO:0000259" key="9">
    <source>
        <dbReference type="PROSITE" id="PS50004"/>
    </source>
</evidence>
<keyword evidence="6" id="KW-0963">Cytoplasm</keyword>